<protein>
    <recommendedName>
        <fullName evidence="4">TFA2 Winged helix domain-containing protein</fullName>
    </recommendedName>
</protein>
<reference evidence="2 3" key="1">
    <citation type="submission" date="2024-10" db="EMBL/GenBank/DDBJ databases">
        <title>Updated reference genomes for cyclostephanoid diatoms.</title>
        <authorList>
            <person name="Roberts W.R."/>
            <person name="Alverson A.J."/>
        </authorList>
    </citation>
    <scope>NUCLEOTIDE SEQUENCE [LARGE SCALE GENOMIC DNA]</scope>
    <source>
        <strain evidence="2 3">AJA276-08</strain>
    </source>
</reference>
<dbReference type="AlphaFoldDB" id="A0ABD3P6M9"/>
<feature type="region of interest" description="Disordered" evidence="1">
    <location>
        <begin position="526"/>
        <end position="548"/>
    </location>
</feature>
<proteinExistence type="predicted"/>
<sequence length="589" mass="61767">MAANAYGFDFLRAEHNLPSSTSANTDPFAGSAVGIVATPSARRDNDDATTLDVSHKSDLEKQADILVFLRHHRSSGCLPPSVIHKALGIDLSEGGPDRAVAAMLASNPKVKVEEVPDPENPSLSMSLFGYRAKFSDVKDRPTLLAQVNRMKNGIRWSDLADAYDGVEEDLLRLLTGGEVLGVANPEEKDRILFPRGESFLVELDGCVTVEAAETAKDPPEPPESSSFPARAAGGSIQARDARLICTDVDPRPQIRRGEAIRVGGEWRRVSSEIRPDLPLSKQPPRAQAPPSVVSMRDMSRKNDVDGYCRRFDSRTIPLDGPLGERFGLANLTSARAARGRLRAVAAGGGGGGGVGGASGGGVGAGTRGATVGGASAGALLSPFASERSASALVGYFAKSVAASFGIGRGGGGAESVGDGGRKRPIARVGARRPGDGVGAAGGGGAAAGGAAGGKGRAFDAEAIKAAVEDARRAASDPSLSYSHAVRHGCTKDVRDMYLETLSLIPASDVDLHRALLEHKLIDPGENMSRQRMKRKNNVDNDGKPKKRRYYERKNMRRTNTHLDGTEIGAMLAMAAERQAHGKSVGDGGM</sequence>
<feature type="region of interest" description="Disordered" evidence="1">
    <location>
        <begin position="213"/>
        <end position="232"/>
    </location>
</feature>
<evidence type="ECO:0000256" key="1">
    <source>
        <dbReference type="SAM" id="MobiDB-lite"/>
    </source>
</evidence>
<evidence type="ECO:0000313" key="3">
    <source>
        <dbReference type="Proteomes" id="UP001530315"/>
    </source>
</evidence>
<name>A0ABD3P6M9_9STRA</name>
<organism evidence="2 3">
    <name type="scientific">Stephanodiscus triporus</name>
    <dbReference type="NCBI Taxonomy" id="2934178"/>
    <lineage>
        <taxon>Eukaryota</taxon>
        <taxon>Sar</taxon>
        <taxon>Stramenopiles</taxon>
        <taxon>Ochrophyta</taxon>
        <taxon>Bacillariophyta</taxon>
        <taxon>Coscinodiscophyceae</taxon>
        <taxon>Thalassiosirophycidae</taxon>
        <taxon>Stephanodiscales</taxon>
        <taxon>Stephanodiscaceae</taxon>
        <taxon>Stephanodiscus</taxon>
    </lineage>
</organism>
<evidence type="ECO:0000313" key="2">
    <source>
        <dbReference type="EMBL" id="KAL3782791.1"/>
    </source>
</evidence>
<feature type="region of interest" description="Disordered" evidence="1">
    <location>
        <begin position="412"/>
        <end position="445"/>
    </location>
</feature>
<gene>
    <name evidence="2" type="ORF">ACHAW5_005745</name>
</gene>
<dbReference type="PANTHER" id="PTHR12716">
    <property type="entry name" value="TRANSCRIPTION INITIATION FACTOR IIE, BETA SUBUNIT"/>
    <property type="match status" value="1"/>
</dbReference>
<keyword evidence="3" id="KW-1185">Reference proteome</keyword>
<dbReference type="Proteomes" id="UP001530315">
    <property type="component" value="Unassembled WGS sequence"/>
</dbReference>
<evidence type="ECO:0008006" key="4">
    <source>
        <dbReference type="Google" id="ProtNLM"/>
    </source>
</evidence>
<feature type="region of interest" description="Disordered" evidence="1">
    <location>
        <begin position="273"/>
        <end position="299"/>
    </location>
</feature>
<dbReference type="EMBL" id="JALLAZ020001001">
    <property type="protein sequence ID" value="KAL3782791.1"/>
    <property type="molecule type" value="Genomic_DNA"/>
</dbReference>
<accession>A0ABD3P6M9</accession>
<feature type="compositionally biased region" description="Gly residues" evidence="1">
    <location>
        <begin position="435"/>
        <end position="445"/>
    </location>
</feature>
<dbReference type="PANTHER" id="PTHR12716:SF8">
    <property type="entry name" value="TRANSCRIPTION INITIATION FACTOR IIE SUBUNIT BETA"/>
    <property type="match status" value="1"/>
</dbReference>
<comment type="caution">
    <text evidence="2">The sequence shown here is derived from an EMBL/GenBank/DDBJ whole genome shotgun (WGS) entry which is preliminary data.</text>
</comment>
<dbReference type="InterPro" id="IPR016656">
    <property type="entry name" value="TFIIE-bsu"/>
</dbReference>